<evidence type="ECO:0000313" key="11">
    <source>
        <dbReference type="Proteomes" id="UP001233172"/>
    </source>
</evidence>
<feature type="transmembrane region" description="Helical" evidence="8">
    <location>
        <begin position="79"/>
        <end position="98"/>
    </location>
</feature>
<evidence type="ECO:0000256" key="6">
    <source>
        <dbReference type="ARBA" id="ARBA00023170"/>
    </source>
</evidence>
<comment type="caution">
    <text evidence="10">The sequence shown here is derived from an EMBL/GenBank/DDBJ whole genome shotgun (WGS) entry which is preliminary data.</text>
</comment>
<reference evidence="10" key="1">
    <citation type="journal article" date="2023" name="PLoS Negl. Trop. Dis.">
        <title>A genome sequence for Biomphalaria pfeifferi, the major vector snail for the human-infecting parasite Schistosoma mansoni.</title>
        <authorList>
            <person name="Bu L."/>
            <person name="Lu L."/>
            <person name="Laidemitt M.R."/>
            <person name="Zhang S.M."/>
            <person name="Mutuku M."/>
            <person name="Mkoji G."/>
            <person name="Steinauer M."/>
            <person name="Loker E.S."/>
        </authorList>
    </citation>
    <scope>NUCLEOTIDE SEQUENCE</scope>
    <source>
        <strain evidence="10">KasaAsao</strain>
    </source>
</reference>
<feature type="transmembrane region" description="Helical" evidence="8">
    <location>
        <begin position="165"/>
        <end position="188"/>
    </location>
</feature>
<dbReference type="PANTHER" id="PTHR24243">
    <property type="entry name" value="G-PROTEIN COUPLED RECEPTOR"/>
    <property type="match status" value="1"/>
</dbReference>
<feature type="domain" description="G-protein coupled receptors family 1 profile" evidence="9">
    <location>
        <begin position="58"/>
        <end position="330"/>
    </location>
</feature>
<keyword evidence="2 8" id="KW-0812">Transmembrane</keyword>
<evidence type="ECO:0000256" key="2">
    <source>
        <dbReference type="ARBA" id="ARBA00022692"/>
    </source>
</evidence>
<feature type="transmembrane region" description="Helical" evidence="8">
    <location>
        <begin position="131"/>
        <end position="153"/>
    </location>
</feature>
<dbReference type="EMBL" id="JASAOG010000063">
    <property type="protein sequence ID" value="KAK0056303.1"/>
    <property type="molecule type" value="Genomic_DNA"/>
</dbReference>
<protein>
    <submittedName>
        <fullName evidence="10">Tachykinin-like peptides receptor 86C</fullName>
    </submittedName>
</protein>
<feature type="transmembrane region" description="Helical" evidence="8">
    <location>
        <begin position="215"/>
        <end position="240"/>
    </location>
</feature>
<evidence type="ECO:0000256" key="1">
    <source>
        <dbReference type="ARBA" id="ARBA00004141"/>
    </source>
</evidence>
<dbReference type="InterPro" id="IPR017452">
    <property type="entry name" value="GPCR_Rhodpsn_7TM"/>
</dbReference>
<dbReference type="SUPFAM" id="SSF81321">
    <property type="entry name" value="Family A G protein-coupled receptor-like"/>
    <property type="match status" value="1"/>
</dbReference>
<organism evidence="10 11">
    <name type="scientific">Biomphalaria pfeifferi</name>
    <name type="common">Bloodfluke planorb</name>
    <name type="synonym">Freshwater snail</name>
    <dbReference type="NCBI Taxonomy" id="112525"/>
    <lineage>
        <taxon>Eukaryota</taxon>
        <taxon>Metazoa</taxon>
        <taxon>Spiralia</taxon>
        <taxon>Lophotrochozoa</taxon>
        <taxon>Mollusca</taxon>
        <taxon>Gastropoda</taxon>
        <taxon>Heterobranchia</taxon>
        <taxon>Euthyneura</taxon>
        <taxon>Panpulmonata</taxon>
        <taxon>Hygrophila</taxon>
        <taxon>Lymnaeoidea</taxon>
        <taxon>Planorbidae</taxon>
        <taxon>Biomphalaria</taxon>
    </lineage>
</organism>
<reference evidence="10" key="2">
    <citation type="submission" date="2023-04" db="EMBL/GenBank/DDBJ databases">
        <authorList>
            <person name="Bu L."/>
            <person name="Lu L."/>
            <person name="Laidemitt M.R."/>
            <person name="Zhang S.M."/>
            <person name="Mutuku M."/>
            <person name="Mkoji G."/>
            <person name="Steinauer M."/>
            <person name="Loker E.S."/>
        </authorList>
    </citation>
    <scope>NUCLEOTIDE SEQUENCE</scope>
    <source>
        <strain evidence="10">KasaAsao</strain>
        <tissue evidence="10">Whole Snail</tissue>
    </source>
</reference>
<proteinExistence type="predicted"/>
<dbReference type="GO" id="GO:0008528">
    <property type="term" value="F:G protein-coupled peptide receptor activity"/>
    <property type="evidence" value="ECO:0007669"/>
    <property type="project" value="InterPro"/>
</dbReference>
<evidence type="ECO:0000256" key="7">
    <source>
        <dbReference type="ARBA" id="ARBA00023224"/>
    </source>
</evidence>
<comment type="subcellular location">
    <subcellularLocation>
        <location evidence="1">Membrane</location>
        <topology evidence="1">Multi-pass membrane protein</topology>
    </subcellularLocation>
</comment>
<keyword evidence="7" id="KW-0807">Transducer</keyword>
<evidence type="ECO:0000256" key="4">
    <source>
        <dbReference type="ARBA" id="ARBA00023040"/>
    </source>
</evidence>
<dbReference type="PROSITE" id="PS50262">
    <property type="entry name" value="G_PROTEIN_RECEP_F1_2"/>
    <property type="match status" value="1"/>
</dbReference>
<dbReference type="PANTHER" id="PTHR24243:SF208">
    <property type="entry name" value="PYROKININ-1 RECEPTOR"/>
    <property type="match status" value="1"/>
</dbReference>
<evidence type="ECO:0000256" key="8">
    <source>
        <dbReference type="SAM" id="Phobius"/>
    </source>
</evidence>
<keyword evidence="6 10" id="KW-0675">Receptor</keyword>
<dbReference type="GO" id="GO:0016020">
    <property type="term" value="C:membrane"/>
    <property type="evidence" value="ECO:0007669"/>
    <property type="project" value="UniProtKB-SubCell"/>
</dbReference>
<name>A0AAD8BLL1_BIOPF</name>
<dbReference type="Gene3D" id="1.20.1070.10">
    <property type="entry name" value="Rhodopsin 7-helix transmembrane proteins"/>
    <property type="match status" value="1"/>
</dbReference>
<evidence type="ECO:0000256" key="3">
    <source>
        <dbReference type="ARBA" id="ARBA00022989"/>
    </source>
</evidence>
<keyword evidence="4" id="KW-0297">G-protein coupled receptor</keyword>
<evidence type="ECO:0000259" key="9">
    <source>
        <dbReference type="PROSITE" id="PS50262"/>
    </source>
</evidence>
<gene>
    <name evidence="10" type="ORF">Bpfe_014390</name>
</gene>
<keyword evidence="5 8" id="KW-0472">Membrane</keyword>
<feature type="transmembrane region" description="Helical" evidence="8">
    <location>
        <begin position="34"/>
        <end position="67"/>
    </location>
</feature>
<dbReference type="InterPro" id="IPR019427">
    <property type="entry name" value="7TM_GPCR_serpentine_rcpt_Srw"/>
</dbReference>
<keyword evidence="3 8" id="KW-1133">Transmembrane helix</keyword>
<dbReference type="Proteomes" id="UP001233172">
    <property type="component" value="Unassembled WGS sequence"/>
</dbReference>
<keyword evidence="11" id="KW-1185">Reference proteome</keyword>
<evidence type="ECO:0000313" key="10">
    <source>
        <dbReference type="EMBL" id="KAK0056303.1"/>
    </source>
</evidence>
<dbReference type="Pfam" id="PF10324">
    <property type="entry name" value="7TM_GPCR_Srw"/>
    <property type="match status" value="1"/>
</dbReference>
<feature type="transmembrane region" description="Helical" evidence="8">
    <location>
        <begin position="311"/>
        <end position="331"/>
    </location>
</feature>
<sequence length="351" mass="39624">MMSLENKTKVETTCSSINEEMSSGMSSGMSGEMLASLIFGLVNNTCVTTVIGLFGIVANIFNMIVFFKQGLYSSINISLFFMSISDTFTIIFIEWLNICYNPYIDNLKAPVSFTELYYITGGWPSGFSCRVTLYITVYITTERCLCILFPLTIKTLITPRRTKIIIAFINLFNALTLVPEYSSIYLSWQYNLARNGSILGLAYRSNRADTQGITFLLHVILIVSGLFSVIVLTSVLVIHLRRQTKWRMKNSSENKLNSSMSSRDRKSVVLVIAVATFVVVSYIPMTSVALVSVFVSEFYIGGRFSKEFVDTWALIMLFGMTNASANIIIYYKMNSKFRSTFKEVILKQTKQ</sequence>
<accession>A0AAD8BLL1</accession>
<feature type="transmembrane region" description="Helical" evidence="8">
    <location>
        <begin position="268"/>
        <end position="291"/>
    </location>
</feature>
<evidence type="ECO:0000256" key="5">
    <source>
        <dbReference type="ARBA" id="ARBA00023136"/>
    </source>
</evidence>
<dbReference type="AlphaFoldDB" id="A0AAD8BLL1"/>